<reference evidence="2" key="1">
    <citation type="journal article" date="2022" name="IScience">
        <title>Evolution of zygomycete secretomes and the origins of terrestrial fungal ecologies.</title>
        <authorList>
            <person name="Chang Y."/>
            <person name="Wang Y."/>
            <person name="Mondo S."/>
            <person name="Ahrendt S."/>
            <person name="Andreopoulos W."/>
            <person name="Barry K."/>
            <person name="Beard J."/>
            <person name="Benny G.L."/>
            <person name="Blankenship S."/>
            <person name="Bonito G."/>
            <person name="Cuomo C."/>
            <person name="Desiro A."/>
            <person name="Gervers K.A."/>
            <person name="Hundley H."/>
            <person name="Kuo A."/>
            <person name="LaButti K."/>
            <person name="Lang B.F."/>
            <person name="Lipzen A."/>
            <person name="O'Donnell K."/>
            <person name="Pangilinan J."/>
            <person name="Reynolds N."/>
            <person name="Sandor L."/>
            <person name="Smith M.E."/>
            <person name="Tsang A."/>
            <person name="Grigoriev I.V."/>
            <person name="Stajich J.E."/>
            <person name="Spatafora J.W."/>
        </authorList>
    </citation>
    <scope>NUCLEOTIDE SEQUENCE</scope>
    <source>
        <strain evidence="2">RSA 2281</strain>
    </source>
</reference>
<keyword evidence="1" id="KW-1133">Transmembrane helix</keyword>
<dbReference type="AlphaFoldDB" id="A0AAD5K0Q1"/>
<keyword evidence="1" id="KW-0812">Transmembrane</keyword>
<sequence length="97" mass="11601">MKLLQVPNEKVNNSTAFHLFSSYMKLHAVFEGTFEIVPQSFNAPLLTLNGLNCFFSLIYLINLLYSLKLFLQYFFFCLPFHIFILLMHSFLYYIFYF</sequence>
<dbReference type="Proteomes" id="UP001209540">
    <property type="component" value="Unassembled WGS sequence"/>
</dbReference>
<feature type="transmembrane region" description="Helical" evidence="1">
    <location>
        <begin position="41"/>
        <end position="61"/>
    </location>
</feature>
<organism evidence="2 3">
    <name type="scientific">Phascolomyces articulosus</name>
    <dbReference type="NCBI Taxonomy" id="60185"/>
    <lineage>
        <taxon>Eukaryota</taxon>
        <taxon>Fungi</taxon>
        <taxon>Fungi incertae sedis</taxon>
        <taxon>Mucoromycota</taxon>
        <taxon>Mucoromycotina</taxon>
        <taxon>Mucoromycetes</taxon>
        <taxon>Mucorales</taxon>
        <taxon>Lichtheimiaceae</taxon>
        <taxon>Phascolomyces</taxon>
    </lineage>
</organism>
<protein>
    <submittedName>
        <fullName evidence="2">Uncharacterized protein</fullName>
    </submittedName>
</protein>
<dbReference type="EMBL" id="JAIXMP010000012">
    <property type="protein sequence ID" value="KAI9264068.1"/>
    <property type="molecule type" value="Genomic_DNA"/>
</dbReference>
<comment type="caution">
    <text evidence="2">The sequence shown here is derived from an EMBL/GenBank/DDBJ whole genome shotgun (WGS) entry which is preliminary data.</text>
</comment>
<gene>
    <name evidence="2" type="ORF">BDA99DRAFT_508338</name>
</gene>
<accession>A0AAD5K0Q1</accession>
<evidence type="ECO:0000256" key="1">
    <source>
        <dbReference type="SAM" id="Phobius"/>
    </source>
</evidence>
<feature type="transmembrane region" description="Helical" evidence="1">
    <location>
        <begin position="73"/>
        <end position="95"/>
    </location>
</feature>
<reference evidence="2" key="2">
    <citation type="submission" date="2023-02" db="EMBL/GenBank/DDBJ databases">
        <authorList>
            <consortium name="DOE Joint Genome Institute"/>
            <person name="Mondo S.J."/>
            <person name="Chang Y."/>
            <person name="Wang Y."/>
            <person name="Ahrendt S."/>
            <person name="Andreopoulos W."/>
            <person name="Barry K."/>
            <person name="Beard J."/>
            <person name="Benny G.L."/>
            <person name="Blankenship S."/>
            <person name="Bonito G."/>
            <person name="Cuomo C."/>
            <person name="Desiro A."/>
            <person name="Gervers K.A."/>
            <person name="Hundley H."/>
            <person name="Kuo A."/>
            <person name="LaButti K."/>
            <person name="Lang B.F."/>
            <person name="Lipzen A."/>
            <person name="O'Donnell K."/>
            <person name="Pangilinan J."/>
            <person name="Reynolds N."/>
            <person name="Sandor L."/>
            <person name="Smith M.W."/>
            <person name="Tsang A."/>
            <person name="Grigoriev I.V."/>
            <person name="Stajich J.E."/>
            <person name="Spatafora J.W."/>
        </authorList>
    </citation>
    <scope>NUCLEOTIDE SEQUENCE</scope>
    <source>
        <strain evidence="2">RSA 2281</strain>
    </source>
</reference>
<proteinExistence type="predicted"/>
<keyword evidence="1" id="KW-0472">Membrane</keyword>
<keyword evidence="3" id="KW-1185">Reference proteome</keyword>
<evidence type="ECO:0000313" key="2">
    <source>
        <dbReference type="EMBL" id="KAI9264068.1"/>
    </source>
</evidence>
<evidence type="ECO:0000313" key="3">
    <source>
        <dbReference type="Proteomes" id="UP001209540"/>
    </source>
</evidence>
<name>A0AAD5K0Q1_9FUNG</name>